<evidence type="ECO:0000256" key="12">
    <source>
        <dbReference type="RuleBase" id="RU363101"/>
    </source>
</evidence>
<comment type="similarity">
    <text evidence="3 12">Belongs to the CcmD/CycX/HelD family.</text>
</comment>
<evidence type="ECO:0000313" key="14">
    <source>
        <dbReference type="Proteomes" id="UP001208041"/>
    </source>
</evidence>
<evidence type="ECO:0000256" key="7">
    <source>
        <dbReference type="ARBA" id="ARBA00022519"/>
    </source>
</evidence>
<evidence type="ECO:0000256" key="10">
    <source>
        <dbReference type="ARBA" id="ARBA00022989"/>
    </source>
</evidence>
<proteinExistence type="inferred from homology"/>
<keyword evidence="5 12" id="KW-0813">Transport</keyword>
<sequence>MMPELGKYVVEVLLAYAVTGLLLAGLILSTLWSSRRVKAQLQDVEGRNKDQKKNG</sequence>
<evidence type="ECO:0000256" key="6">
    <source>
        <dbReference type="ARBA" id="ARBA00022475"/>
    </source>
</evidence>
<dbReference type="Pfam" id="PF04995">
    <property type="entry name" value="CcmD"/>
    <property type="match status" value="1"/>
</dbReference>
<keyword evidence="7 12" id="KW-0997">Cell inner membrane</keyword>
<dbReference type="GO" id="GO:0005886">
    <property type="term" value="C:plasma membrane"/>
    <property type="evidence" value="ECO:0007669"/>
    <property type="project" value="UniProtKB-SubCell"/>
</dbReference>
<dbReference type="InterPro" id="IPR007078">
    <property type="entry name" value="Haem_export_protD_CcmD"/>
</dbReference>
<evidence type="ECO:0000256" key="3">
    <source>
        <dbReference type="ARBA" id="ARBA00008741"/>
    </source>
</evidence>
<keyword evidence="10 12" id="KW-1133">Transmembrane helix</keyword>
<dbReference type="AlphaFoldDB" id="A0AAE3IXP2"/>
<evidence type="ECO:0000256" key="9">
    <source>
        <dbReference type="ARBA" id="ARBA00022748"/>
    </source>
</evidence>
<dbReference type="GO" id="GO:0017004">
    <property type="term" value="P:cytochrome complex assembly"/>
    <property type="evidence" value="ECO:0007669"/>
    <property type="project" value="UniProtKB-KW"/>
</dbReference>
<evidence type="ECO:0000256" key="4">
    <source>
        <dbReference type="ARBA" id="ARBA00016461"/>
    </source>
</evidence>
<evidence type="ECO:0000256" key="5">
    <source>
        <dbReference type="ARBA" id="ARBA00022448"/>
    </source>
</evidence>
<evidence type="ECO:0000256" key="8">
    <source>
        <dbReference type="ARBA" id="ARBA00022692"/>
    </source>
</evidence>
<dbReference type="NCBIfam" id="TIGR03141">
    <property type="entry name" value="cytochro_ccmD"/>
    <property type="match status" value="1"/>
</dbReference>
<keyword evidence="6 12" id="KW-1003">Cell membrane</keyword>
<dbReference type="RefSeq" id="WP_263952874.1">
    <property type="nucleotide sequence ID" value="NZ_JAOYFC010000001.1"/>
</dbReference>
<evidence type="ECO:0000313" key="13">
    <source>
        <dbReference type="EMBL" id="MCV6824050.1"/>
    </source>
</evidence>
<comment type="caution">
    <text evidence="13">The sequence shown here is derived from an EMBL/GenBank/DDBJ whole genome shotgun (WGS) entry which is preliminary data.</text>
</comment>
<evidence type="ECO:0000256" key="11">
    <source>
        <dbReference type="ARBA" id="ARBA00023136"/>
    </source>
</evidence>
<reference evidence="13" key="1">
    <citation type="submission" date="2022-10" db="EMBL/GenBank/DDBJ databases">
        <authorList>
            <person name="Yue Y."/>
        </authorList>
    </citation>
    <scope>NUCLEOTIDE SEQUENCE</scope>
    <source>
        <strain evidence="13">Z654</strain>
    </source>
</reference>
<keyword evidence="8 12" id="KW-0812">Transmembrane</keyword>
<comment type="subcellular location">
    <subcellularLocation>
        <location evidence="2 12">Cell inner membrane</location>
        <topology evidence="2 12">Single-pass membrane protein</topology>
    </subcellularLocation>
</comment>
<keyword evidence="9 12" id="KW-0201">Cytochrome c-type biogenesis</keyword>
<dbReference type="GO" id="GO:0015886">
    <property type="term" value="P:heme transport"/>
    <property type="evidence" value="ECO:0007669"/>
    <property type="project" value="InterPro"/>
</dbReference>
<keyword evidence="11 12" id="KW-0472">Membrane</keyword>
<evidence type="ECO:0000256" key="1">
    <source>
        <dbReference type="ARBA" id="ARBA00002442"/>
    </source>
</evidence>
<comment type="function">
    <text evidence="1 12">Required for the export of heme to the periplasm for the biogenesis of c-type cytochromes.</text>
</comment>
<feature type="transmembrane region" description="Helical" evidence="12">
    <location>
        <begin position="12"/>
        <end position="32"/>
    </location>
</feature>
<accession>A0AAE3IXP2</accession>
<keyword evidence="14" id="KW-1185">Reference proteome</keyword>
<organism evidence="13 14">
    <name type="scientific">Halocynthiibacter halioticoli</name>
    <dbReference type="NCBI Taxonomy" id="2986804"/>
    <lineage>
        <taxon>Bacteria</taxon>
        <taxon>Pseudomonadati</taxon>
        <taxon>Pseudomonadota</taxon>
        <taxon>Alphaproteobacteria</taxon>
        <taxon>Rhodobacterales</taxon>
        <taxon>Paracoccaceae</taxon>
        <taxon>Halocynthiibacter</taxon>
    </lineage>
</organism>
<protein>
    <recommendedName>
        <fullName evidence="4 12">Heme exporter protein D</fullName>
    </recommendedName>
</protein>
<evidence type="ECO:0000256" key="2">
    <source>
        <dbReference type="ARBA" id="ARBA00004377"/>
    </source>
</evidence>
<dbReference type="EMBL" id="JAOYFC010000001">
    <property type="protein sequence ID" value="MCV6824050.1"/>
    <property type="molecule type" value="Genomic_DNA"/>
</dbReference>
<dbReference type="Proteomes" id="UP001208041">
    <property type="component" value="Unassembled WGS sequence"/>
</dbReference>
<name>A0AAE3IXP2_9RHOB</name>
<gene>
    <name evidence="13" type="primary">ccmD</name>
    <name evidence="13" type="ORF">OH136_05720</name>
</gene>